<organism evidence="2 3">
    <name type="scientific">Nocardioides jejuensis</name>
    <dbReference type="NCBI Taxonomy" id="2502782"/>
    <lineage>
        <taxon>Bacteria</taxon>
        <taxon>Bacillati</taxon>
        <taxon>Actinomycetota</taxon>
        <taxon>Actinomycetes</taxon>
        <taxon>Propionibacteriales</taxon>
        <taxon>Nocardioidaceae</taxon>
        <taxon>Nocardioides</taxon>
    </lineage>
</organism>
<name>A0A4R1CCM9_9ACTN</name>
<dbReference type="RefSeq" id="WP_131582602.1">
    <property type="nucleotide sequence ID" value="NZ_SJZJ01000009.1"/>
</dbReference>
<comment type="caution">
    <text evidence="2">The sequence shown here is derived from an EMBL/GenBank/DDBJ whole genome shotgun (WGS) entry which is preliminary data.</text>
</comment>
<protein>
    <recommendedName>
        <fullName evidence="1">ABM domain-containing protein</fullName>
    </recommendedName>
</protein>
<dbReference type="EMBL" id="SJZJ01000009">
    <property type="protein sequence ID" value="TCJ28923.1"/>
    <property type="molecule type" value="Genomic_DNA"/>
</dbReference>
<sequence length="206" mass="22974">MFARSTTIHGKPENVDRLIDFVRDTVMPSLTEAEGCLGISLMVDRVQGHCIGTSSWIDEESLQSSFESFSSLRDEAARVLGGFAGVEEWEIAAMHREHFTHTGACARSVWLRTDHTELDRGIGIYRDVLLPMLEELPGFCSASLLVDREMRRACATTAFTSREAMEASREDSWAIRERGVREAGVDVVDVAEFDLAIAHLRVPELT</sequence>
<evidence type="ECO:0000259" key="1">
    <source>
        <dbReference type="Pfam" id="PF03992"/>
    </source>
</evidence>
<dbReference type="InterPro" id="IPR007138">
    <property type="entry name" value="ABM_dom"/>
</dbReference>
<reference evidence="2 3" key="1">
    <citation type="submission" date="2019-03" db="EMBL/GenBank/DDBJ databases">
        <authorList>
            <person name="Kim M.K.M."/>
        </authorList>
    </citation>
    <scope>NUCLEOTIDE SEQUENCE [LARGE SCALE GENOMIC DNA]</scope>
    <source>
        <strain evidence="2 3">18JY15-6</strain>
    </source>
</reference>
<dbReference type="Proteomes" id="UP000295453">
    <property type="component" value="Unassembled WGS sequence"/>
</dbReference>
<gene>
    <name evidence="2" type="ORF">EPD65_07080</name>
</gene>
<accession>A0A4R1CCM9</accession>
<dbReference type="OrthoDB" id="5182530at2"/>
<proteinExistence type="predicted"/>
<keyword evidence="3" id="KW-1185">Reference proteome</keyword>
<feature type="domain" description="ABM" evidence="1">
    <location>
        <begin position="1"/>
        <end position="67"/>
    </location>
</feature>
<evidence type="ECO:0000313" key="3">
    <source>
        <dbReference type="Proteomes" id="UP000295453"/>
    </source>
</evidence>
<dbReference type="InterPro" id="IPR011008">
    <property type="entry name" value="Dimeric_a/b-barrel"/>
</dbReference>
<dbReference type="AlphaFoldDB" id="A0A4R1CCM9"/>
<evidence type="ECO:0000313" key="2">
    <source>
        <dbReference type="EMBL" id="TCJ28923.1"/>
    </source>
</evidence>
<dbReference type="Pfam" id="PF03992">
    <property type="entry name" value="ABM"/>
    <property type="match status" value="1"/>
</dbReference>
<dbReference type="SUPFAM" id="SSF54909">
    <property type="entry name" value="Dimeric alpha+beta barrel"/>
    <property type="match status" value="1"/>
</dbReference>